<dbReference type="Gene3D" id="3.90.1150.10">
    <property type="entry name" value="Aspartate Aminotransferase, domain 1"/>
    <property type="match status" value="1"/>
</dbReference>
<evidence type="ECO:0000256" key="3">
    <source>
        <dbReference type="ARBA" id="ARBA00012239"/>
    </source>
</evidence>
<feature type="domain" description="Aminotransferase class V" evidence="11">
    <location>
        <begin position="223"/>
        <end position="447"/>
    </location>
</feature>
<dbReference type="SUPFAM" id="SSF53383">
    <property type="entry name" value="PLP-dependent transferases"/>
    <property type="match status" value="1"/>
</dbReference>
<evidence type="ECO:0000256" key="6">
    <source>
        <dbReference type="ARBA" id="ARBA00022898"/>
    </source>
</evidence>
<dbReference type="InterPro" id="IPR015422">
    <property type="entry name" value="PyrdxlP-dep_Trfase_small"/>
</dbReference>
<dbReference type="PROSITE" id="PS00595">
    <property type="entry name" value="AA_TRANSFER_CLASS_5"/>
    <property type="match status" value="1"/>
</dbReference>
<evidence type="ECO:0000256" key="7">
    <source>
        <dbReference type="ARBA" id="ARBA00023004"/>
    </source>
</evidence>
<keyword evidence="7" id="KW-0408">Iron</keyword>
<dbReference type="InterPro" id="IPR000192">
    <property type="entry name" value="Aminotrans_V_dom"/>
</dbReference>
<sequence>MNRIYLDYASATPLDPRVASAMEPYLRAKFGNPSSLHREGQEAMAALDKSRETVMNLIGAKFNEVIFTSSATEANNLALRGTVKQIKNLKIKNQNDKSKFKDFKPRIIVSAIEHESILETAADLERDGVEVVRVPVDRRGLVDLEKFKKALNENTILVSIMYANNETGVVQNISEISKIIRNFRNSKSQIPNNKQISNSNDKNQKNGLRFGAWDLVINKGYPLFHTDAVQAFQYLDCNVDALGVDLMTLSSQKIYGPKGAGALYVRNLKSQIPNNKQISNSNNKKNSNLDLELGAWDLSSVKPMMTGGGQEFELRSGTENIPAIVGFAKAAELLSNSRELESRRVGKLRDYLWAKIKKSVPAVRLNGDAAKRLPNNLNVYFPGTSAEEMLIRLDMDGVAISAGSACAARSLEPSHVLMAMGFNEERAKGSVRFTLGRSTTKIEIDKLIKILRRR</sequence>
<keyword evidence="5" id="KW-0479">Metal-binding</keyword>
<dbReference type="GO" id="GO:0031071">
    <property type="term" value="F:cysteine desulfurase activity"/>
    <property type="evidence" value="ECO:0007669"/>
    <property type="project" value="UniProtKB-EC"/>
</dbReference>
<comment type="cofactor">
    <cofactor evidence="1 10">
        <name>pyridoxal 5'-phosphate</name>
        <dbReference type="ChEBI" id="CHEBI:597326"/>
    </cofactor>
</comment>
<organism evidence="12 13">
    <name type="scientific">Candidatus Doudnabacteria bacterium RIFCSPHIGHO2_01_FULL_49_9</name>
    <dbReference type="NCBI Taxonomy" id="1817827"/>
    <lineage>
        <taxon>Bacteria</taxon>
        <taxon>Candidatus Doudnaibacteriota</taxon>
    </lineage>
</organism>
<dbReference type="AlphaFoldDB" id="A0A1F5P3R4"/>
<evidence type="ECO:0000256" key="4">
    <source>
        <dbReference type="ARBA" id="ARBA00022679"/>
    </source>
</evidence>
<proteinExistence type="inferred from homology"/>
<feature type="domain" description="Aminotransferase class V" evidence="11">
    <location>
        <begin position="4"/>
        <end position="182"/>
    </location>
</feature>
<keyword evidence="6" id="KW-0663">Pyridoxal phosphate</keyword>
<protein>
    <recommendedName>
        <fullName evidence="3">cysteine desulfurase</fullName>
        <ecNumber evidence="3">2.8.1.7</ecNumber>
    </recommendedName>
</protein>
<dbReference type="EC" id="2.8.1.7" evidence="3"/>
<dbReference type="InterPro" id="IPR016454">
    <property type="entry name" value="Cysteine_dSase"/>
</dbReference>
<dbReference type="PIRSF" id="PIRSF005572">
    <property type="entry name" value="NifS"/>
    <property type="match status" value="1"/>
</dbReference>
<dbReference type="GO" id="GO:0046872">
    <property type="term" value="F:metal ion binding"/>
    <property type="evidence" value="ECO:0007669"/>
    <property type="project" value="UniProtKB-KW"/>
</dbReference>
<reference evidence="12 13" key="1">
    <citation type="journal article" date="2016" name="Nat. Commun.">
        <title>Thousands of microbial genomes shed light on interconnected biogeochemical processes in an aquifer system.</title>
        <authorList>
            <person name="Anantharaman K."/>
            <person name="Brown C.T."/>
            <person name="Hug L.A."/>
            <person name="Sharon I."/>
            <person name="Castelle C.J."/>
            <person name="Probst A.J."/>
            <person name="Thomas B.C."/>
            <person name="Singh A."/>
            <person name="Wilkins M.J."/>
            <person name="Karaoz U."/>
            <person name="Brodie E.L."/>
            <person name="Williams K.H."/>
            <person name="Hubbard S.S."/>
            <person name="Banfield J.F."/>
        </authorList>
    </citation>
    <scope>NUCLEOTIDE SEQUENCE [LARGE SCALE GENOMIC DNA]</scope>
</reference>
<dbReference type="PANTHER" id="PTHR11601">
    <property type="entry name" value="CYSTEINE DESULFURYLASE FAMILY MEMBER"/>
    <property type="match status" value="1"/>
</dbReference>
<keyword evidence="4" id="KW-0808">Transferase</keyword>
<dbReference type="InterPro" id="IPR015424">
    <property type="entry name" value="PyrdxlP-dep_Trfase"/>
</dbReference>
<evidence type="ECO:0000256" key="8">
    <source>
        <dbReference type="ARBA" id="ARBA00023014"/>
    </source>
</evidence>
<dbReference type="GO" id="GO:0051536">
    <property type="term" value="F:iron-sulfur cluster binding"/>
    <property type="evidence" value="ECO:0007669"/>
    <property type="project" value="UniProtKB-KW"/>
</dbReference>
<evidence type="ECO:0000256" key="2">
    <source>
        <dbReference type="ARBA" id="ARBA00006490"/>
    </source>
</evidence>
<gene>
    <name evidence="12" type="ORF">A2846_04265</name>
</gene>
<comment type="caution">
    <text evidence="12">The sequence shown here is derived from an EMBL/GenBank/DDBJ whole genome shotgun (WGS) entry which is preliminary data.</text>
</comment>
<dbReference type="Gene3D" id="3.40.640.10">
    <property type="entry name" value="Type I PLP-dependent aspartate aminotransferase-like (Major domain)"/>
    <property type="match status" value="1"/>
</dbReference>
<comment type="catalytic activity">
    <reaction evidence="9">
        <text>(sulfur carrier)-H + L-cysteine = (sulfur carrier)-SH + L-alanine</text>
        <dbReference type="Rhea" id="RHEA:43892"/>
        <dbReference type="Rhea" id="RHEA-COMP:14737"/>
        <dbReference type="Rhea" id="RHEA-COMP:14739"/>
        <dbReference type="ChEBI" id="CHEBI:29917"/>
        <dbReference type="ChEBI" id="CHEBI:35235"/>
        <dbReference type="ChEBI" id="CHEBI:57972"/>
        <dbReference type="ChEBI" id="CHEBI:64428"/>
        <dbReference type="EC" id="2.8.1.7"/>
    </reaction>
</comment>
<dbReference type="PANTHER" id="PTHR11601:SF34">
    <property type="entry name" value="CYSTEINE DESULFURASE"/>
    <property type="match status" value="1"/>
</dbReference>
<evidence type="ECO:0000313" key="13">
    <source>
        <dbReference type="Proteomes" id="UP000176339"/>
    </source>
</evidence>
<evidence type="ECO:0000259" key="11">
    <source>
        <dbReference type="Pfam" id="PF00266"/>
    </source>
</evidence>
<evidence type="ECO:0000256" key="1">
    <source>
        <dbReference type="ARBA" id="ARBA00001933"/>
    </source>
</evidence>
<evidence type="ECO:0000256" key="5">
    <source>
        <dbReference type="ARBA" id="ARBA00022723"/>
    </source>
</evidence>
<evidence type="ECO:0000313" key="12">
    <source>
        <dbReference type="EMBL" id="OGE84531.1"/>
    </source>
</evidence>
<dbReference type="Pfam" id="PF00266">
    <property type="entry name" value="Aminotran_5"/>
    <property type="match status" value="2"/>
</dbReference>
<name>A0A1F5P3R4_9BACT</name>
<accession>A0A1F5P3R4</accession>
<evidence type="ECO:0000256" key="9">
    <source>
        <dbReference type="ARBA" id="ARBA00050776"/>
    </source>
</evidence>
<dbReference type="InterPro" id="IPR015421">
    <property type="entry name" value="PyrdxlP-dep_Trfase_major"/>
</dbReference>
<dbReference type="EMBL" id="MFEN01000006">
    <property type="protein sequence ID" value="OGE84531.1"/>
    <property type="molecule type" value="Genomic_DNA"/>
</dbReference>
<comment type="similarity">
    <text evidence="2">Belongs to the class-V pyridoxal-phosphate-dependent aminotransferase family. NifS/IscS subfamily.</text>
</comment>
<dbReference type="Gene3D" id="1.10.260.50">
    <property type="match status" value="1"/>
</dbReference>
<evidence type="ECO:0000256" key="10">
    <source>
        <dbReference type="RuleBase" id="RU004504"/>
    </source>
</evidence>
<dbReference type="Proteomes" id="UP000176339">
    <property type="component" value="Unassembled WGS sequence"/>
</dbReference>
<dbReference type="InterPro" id="IPR020578">
    <property type="entry name" value="Aminotrans_V_PyrdxlP_BS"/>
</dbReference>
<keyword evidence="8" id="KW-0411">Iron-sulfur</keyword>